<keyword evidence="1" id="KW-0472">Membrane</keyword>
<gene>
    <name evidence="2" type="ORF">BCT54_12275</name>
</gene>
<reference evidence="3" key="1">
    <citation type="submission" date="2016-07" db="EMBL/GenBank/DDBJ databases">
        <title>Nontailed viruses are major unrecognized killers of bacteria in the ocean.</title>
        <authorList>
            <person name="Kauffman K."/>
            <person name="Hussain F."/>
            <person name="Yang J."/>
            <person name="Arevalo P."/>
            <person name="Brown J."/>
            <person name="Cutler M."/>
            <person name="Kelly L."/>
            <person name="Polz M.F."/>
        </authorList>
    </citation>
    <scope>NUCLEOTIDE SEQUENCE [LARGE SCALE GENOMIC DNA]</scope>
    <source>
        <strain evidence="3">10N.261.48.B5</strain>
    </source>
</reference>
<keyword evidence="1" id="KW-1133">Transmembrane helix</keyword>
<sequence>MKRVEILCVKPPFYKGLTASELGLLMAICTAVMSAIGVPISLMTGWWLVALSTFFLGVMSPVILPKRLLLALAKRKERHCRFYFAKRWHHFYYPERYLLRSETMARKRINHERRHQ</sequence>
<name>A0A2N7JJE0_VIBSP</name>
<feature type="transmembrane region" description="Helical" evidence="1">
    <location>
        <begin position="46"/>
        <end position="64"/>
    </location>
</feature>
<dbReference type="AlphaFoldDB" id="A0A2N7JJE0"/>
<accession>A0A2N7JJE0</accession>
<proteinExistence type="predicted"/>
<dbReference type="Proteomes" id="UP000235533">
    <property type="component" value="Unassembled WGS sequence"/>
</dbReference>
<evidence type="ECO:0000313" key="2">
    <source>
        <dbReference type="EMBL" id="PMM40575.1"/>
    </source>
</evidence>
<keyword evidence="1" id="KW-0812">Transmembrane</keyword>
<feature type="transmembrane region" description="Helical" evidence="1">
    <location>
        <begin position="21"/>
        <end position="40"/>
    </location>
</feature>
<evidence type="ECO:0000313" key="3">
    <source>
        <dbReference type="Proteomes" id="UP000235533"/>
    </source>
</evidence>
<evidence type="ECO:0000256" key="1">
    <source>
        <dbReference type="SAM" id="Phobius"/>
    </source>
</evidence>
<organism evidence="2 3">
    <name type="scientific">Vibrio splendidus</name>
    <dbReference type="NCBI Taxonomy" id="29497"/>
    <lineage>
        <taxon>Bacteria</taxon>
        <taxon>Pseudomonadati</taxon>
        <taxon>Pseudomonadota</taxon>
        <taxon>Gammaproteobacteria</taxon>
        <taxon>Vibrionales</taxon>
        <taxon>Vibrionaceae</taxon>
        <taxon>Vibrio</taxon>
    </lineage>
</organism>
<protein>
    <submittedName>
        <fullName evidence="2">Uncharacterized protein</fullName>
    </submittedName>
</protein>
<dbReference type="EMBL" id="MCZF01000300">
    <property type="protein sequence ID" value="PMM40575.1"/>
    <property type="molecule type" value="Genomic_DNA"/>
</dbReference>
<comment type="caution">
    <text evidence="2">The sequence shown here is derived from an EMBL/GenBank/DDBJ whole genome shotgun (WGS) entry which is preliminary data.</text>
</comment>